<feature type="transmembrane region" description="Helical" evidence="1">
    <location>
        <begin position="17"/>
        <end position="36"/>
    </location>
</feature>
<dbReference type="Proteomes" id="UP000634476">
    <property type="component" value="Unassembled WGS sequence"/>
</dbReference>
<dbReference type="InterPro" id="IPR025828">
    <property type="entry name" value="Put_sensor_dom"/>
</dbReference>
<dbReference type="GO" id="GO:0016020">
    <property type="term" value="C:membrane"/>
    <property type="evidence" value="ECO:0007669"/>
    <property type="project" value="InterPro"/>
</dbReference>
<gene>
    <name evidence="4" type="ORF">Pta02_73560</name>
</gene>
<comment type="caution">
    <text evidence="4">The sequence shown here is derived from an EMBL/GenBank/DDBJ whole genome shotgun (WGS) entry which is preliminary data.</text>
</comment>
<evidence type="ECO:0000313" key="5">
    <source>
        <dbReference type="Proteomes" id="UP000634476"/>
    </source>
</evidence>
<dbReference type="Pfam" id="PF07730">
    <property type="entry name" value="HisKA_3"/>
    <property type="match status" value="1"/>
</dbReference>
<dbReference type="AlphaFoldDB" id="A0A8J3WXZ7"/>
<feature type="transmembrane region" description="Helical" evidence="1">
    <location>
        <begin position="42"/>
        <end position="64"/>
    </location>
</feature>
<keyword evidence="5" id="KW-1185">Reference proteome</keyword>
<organism evidence="4 5">
    <name type="scientific">Planobispora takensis</name>
    <dbReference type="NCBI Taxonomy" id="1367882"/>
    <lineage>
        <taxon>Bacteria</taxon>
        <taxon>Bacillati</taxon>
        <taxon>Actinomycetota</taxon>
        <taxon>Actinomycetes</taxon>
        <taxon>Streptosporangiales</taxon>
        <taxon>Streptosporangiaceae</taxon>
        <taxon>Planobispora</taxon>
    </lineage>
</organism>
<evidence type="ECO:0000259" key="3">
    <source>
        <dbReference type="Pfam" id="PF13796"/>
    </source>
</evidence>
<keyword evidence="1" id="KW-0812">Transmembrane</keyword>
<evidence type="ECO:0008006" key="6">
    <source>
        <dbReference type="Google" id="ProtNLM"/>
    </source>
</evidence>
<proteinExistence type="predicted"/>
<keyword evidence="1" id="KW-1133">Transmembrane helix</keyword>
<dbReference type="GO" id="GO:0046983">
    <property type="term" value="F:protein dimerization activity"/>
    <property type="evidence" value="ECO:0007669"/>
    <property type="project" value="InterPro"/>
</dbReference>
<feature type="transmembrane region" description="Helical" evidence="1">
    <location>
        <begin position="175"/>
        <end position="203"/>
    </location>
</feature>
<protein>
    <recommendedName>
        <fullName evidence="6">Sensor histidine kinase</fullName>
    </recommendedName>
</protein>
<dbReference type="EMBL" id="BOOK01000066">
    <property type="protein sequence ID" value="GII05348.1"/>
    <property type="molecule type" value="Genomic_DNA"/>
</dbReference>
<name>A0A8J3WXZ7_9ACTN</name>
<accession>A0A8J3WXZ7</accession>
<evidence type="ECO:0000256" key="1">
    <source>
        <dbReference type="SAM" id="Phobius"/>
    </source>
</evidence>
<dbReference type="InterPro" id="IPR011712">
    <property type="entry name" value="Sig_transdc_His_kin_sub3_dim/P"/>
</dbReference>
<dbReference type="RefSeq" id="WP_203879560.1">
    <property type="nucleotide sequence ID" value="NZ_BOOK01000066.1"/>
</dbReference>
<dbReference type="Gene3D" id="1.20.5.1930">
    <property type="match status" value="1"/>
</dbReference>
<sequence length="330" mass="35321">MNIARWSPLNGRARAELAYVAVSLPVAVAGFFYAWLTTVGGIVLGLVSFGPVLLAGALTGAWRLGAVHRWLAARLLGVMVTAFEGVPRRPGVGGWITSNLRDVAAWRTLIYLLLKGPLGIAEAMAALTTWGYGLAYLSHPLWRPAGPSPTEADGYPILIGDLPFDGWLRPFLNPVLGAAMLLAAPWAVRAVLLLDMALLRALLGPTASARRIRHLEETRTYAVEESAERLRRIERDLHDGAQVRLVTLAMHLGAAKERLAELPEVDPALEGLISGAHQNAKDALVELRSLVRGIHPPILDSGLEAALTTLAACGSVPYAFGSPCPSGPRR</sequence>
<evidence type="ECO:0000313" key="4">
    <source>
        <dbReference type="EMBL" id="GII05348.1"/>
    </source>
</evidence>
<feature type="domain" description="Signal transduction histidine kinase subgroup 3 dimerisation and phosphoacceptor" evidence="2">
    <location>
        <begin position="231"/>
        <end position="297"/>
    </location>
</feature>
<feature type="transmembrane region" description="Helical" evidence="1">
    <location>
        <begin position="109"/>
        <end position="132"/>
    </location>
</feature>
<dbReference type="Pfam" id="PF13796">
    <property type="entry name" value="Sensor"/>
    <property type="match status" value="1"/>
</dbReference>
<feature type="domain" description="Putative sensor" evidence="3">
    <location>
        <begin position="19"/>
        <end position="203"/>
    </location>
</feature>
<dbReference type="GO" id="GO:0000155">
    <property type="term" value="F:phosphorelay sensor kinase activity"/>
    <property type="evidence" value="ECO:0007669"/>
    <property type="project" value="InterPro"/>
</dbReference>
<evidence type="ECO:0000259" key="2">
    <source>
        <dbReference type="Pfam" id="PF07730"/>
    </source>
</evidence>
<reference evidence="4" key="1">
    <citation type="submission" date="2021-01" db="EMBL/GenBank/DDBJ databases">
        <title>Whole genome shotgun sequence of Planobispora takensis NBRC 109077.</title>
        <authorList>
            <person name="Komaki H."/>
            <person name="Tamura T."/>
        </authorList>
    </citation>
    <scope>NUCLEOTIDE SEQUENCE</scope>
    <source>
        <strain evidence="4">NBRC 109077</strain>
    </source>
</reference>
<keyword evidence="1" id="KW-0472">Membrane</keyword>